<dbReference type="GO" id="GO:0000976">
    <property type="term" value="F:transcription cis-regulatory region binding"/>
    <property type="evidence" value="ECO:0007669"/>
    <property type="project" value="TreeGrafter"/>
</dbReference>
<accession>A0A2V3TWR3</accession>
<keyword evidence="3" id="KW-0804">Transcription</keyword>
<dbReference type="SMART" id="SM00342">
    <property type="entry name" value="HTH_ARAC"/>
    <property type="match status" value="1"/>
</dbReference>
<dbReference type="PANTHER" id="PTHR47894:SF4">
    <property type="entry name" value="HTH-TYPE TRANSCRIPTIONAL REGULATOR GADX"/>
    <property type="match status" value="1"/>
</dbReference>
<dbReference type="InterPro" id="IPR032687">
    <property type="entry name" value="AraC-type_N"/>
</dbReference>
<keyword evidence="6" id="KW-1185">Reference proteome</keyword>
<dbReference type="PANTHER" id="PTHR47894">
    <property type="entry name" value="HTH-TYPE TRANSCRIPTIONAL REGULATOR GADX"/>
    <property type="match status" value="1"/>
</dbReference>
<reference evidence="5 6" key="1">
    <citation type="submission" date="2018-05" db="EMBL/GenBank/DDBJ databases">
        <title>Genomic Encyclopedia of Type Strains, Phase IV (KMG-IV): sequencing the most valuable type-strain genomes for metagenomic binning, comparative biology and taxonomic classification.</title>
        <authorList>
            <person name="Goeker M."/>
        </authorList>
    </citation>
    <scope>NUCLEOTIDE SEQUENCE [LARGE SCALE GENOMIC DNA]</scope>
    <source>
        <strain evidence="5 6">DSM 6462</strain>
    </source>
</reference>
<dbReference type="OrthoDB" id="9805730at2"/>
<evidence type="ECO:0000259" key="4">
    <source>
        <dbReference type="PROSITE" id="PS01124"/>
    </source>
</evidence>
<evidence type="ECO:0000313" key="6">
    <source>
        <dbReference type="Proteomes" id="UP000248021"/>
    </source>
</evidence>
<dbReference type="Pfam" id="PF12833">
    <property type="entry name" value="HTH_18"/>
    <property type="match status" value="1"/>
</dbReference>
<dbReference type="InterPro" id="IPR009057">
    <property type="entry name" value="Homeodomain-like_sf"/>
</dbReference>
<organism evidence="5 6">
    <name type="scientific">Chelatococcus asaccharovorans</name>
    <dbReference type="NCBI Taxonomy" id="28210"/>
    <lineage>
        <taxon>Bacteria</taxon>
        <taxon>Pseudomonadati</taxon>
        <taxon>Pseudomonadota</taxon>
        <taxon>Alphaproteobacteria</taxon>
        <taxon>Hyphomicrobiales</taxon>
        <taxon>Chelatococcaceae</taxon>
        <taxon>Chelatococcus</taxon>
    </lineage>
</organism>
<dbReference type="Gene3D" id="1.10.10.60">
    <property type="entry name" value="Homeodomain-like"/>
    <property type="match status" value="1"/>
</dbReference>
<dbReference type="GO" id="GO:0003700">
    <property type="term" value="F:DNA-binding transcription factor activity"/>
    <property type="evidence" value="ECO:0007669"/>
    <property type="project" value="InterPro"/>
</dbReference>
<dbReference type="Proteomes" id="UP000248021">
    <property type="component" value="Unassembled WGS sequence"/>
</dbReference>
<evidence type="ECO:0000256" key="3">
    <source>
        <dbReference type="ARBA" id="ARBA00023163"/>
    </source>
</evidence>
<dbReference type="PROSITE" id="PS01124">
    <property type="entry name" value="HTH_ARAC_FAMILY_2"/>
    <property type="match status" value="1"/>
</dbReference>
<gene>
    <name evidence="5" type="ORF">C7450_11399</name>
</gene>
<dbReference type="Pfam" id="PF12625">
    <property type="entry name" value="Arabinose_bd"/>
    <property type="match status" value="1"/>
</dbReference>
<dbReference type="RefSeq" id="WP_110377574.1">
    <property type="nucleotide sequence ID" value="NZ_JAHBRY010000001.1"/>
</dbReference>
<dbReference type="InterPro" id="IPR018060">
    <property type="entry name" value="HTH_AraC"/>
</dbReference>
<keyword evidence="2" id="KW-0238">DNA-binding</keyword>
<feature type="domain" description="HTH araC/xylS-type" evidence="4">
    <location>
        <begin position="232"/>
        <end position="330"/>
    </location>
</feature>
<dbReference type="SUPFAM" id="SSF46689">
    <property type="entry name" value="Homeodomain-like"/>
    <property type="match status" value="1"/>
</dbReference>
<evidence type="ECO:0000256" key="1">
    <source>
        <dbReference type="ARBA" id="ARBA00023015"/>
    </source>
</evidence>
<sequence length="335" mass="36902">MPQAAVIHAATFRVGSSFALPEVIRSLGYSPDTVFAAAGVAPGLYRNPENRIAVEDLGRLFACAAEITGRQDIGLLVTSSFKPGGLGLVGLLAAEGPDVNTALRNVERLLQFNTLAGYPRLSVTDGVATMRFLLKHSDCVGAKFVLEGATGIIFRLLQSLCGEDWTSEEVRLTRREPANSQPYRDFFGGSIRFSSTEDSVSFSSDWLTRNVPREEKRVEARQLQIVRAPFSERIRRHVAGSLGLNALDAQTVADSLGVSRRQLFRHLSAEGATFDQIADEVKFSRARHLLRSGDAPIAEIAFALGYSDHSSFTRAFSRWSRMSPAEWRRRSRENP</sequence>
<name>A0A2V3TWR3_9HYPH</name>
<dbReference type="EMBL" id="QJJK01000013">
    <property type="protein sequence ID" value="PXW53611.1"/>
    <property type="molecule type" value="Genomic_DNA"/>
</dbReference>
<dbReference type="GO" id="GO:0005829">
    <property type="term" value="C:cytosol"/>
    <property type="evidence" value="ECO:0007669"/>
    <property type="project" value="TreeGrafter"/>
</dbReference>
<dbReference type="AlphaFoldDB" id="A0A2V3TWR3"/>
<proteinExistence type="predicted"/>
<comment type="caution">
    <text evidence="5">The sequence shown here is derived from an EMBL/GenBank/DDBJ whole genome shotgun (WGS) entry which is preliminary data.</text>
</comment>
<keyword evidence="1" id="KW-0805">Transcription regulation</keyword>
<evidence type="ECO:0000313" key="5">
    <source>
        <dbReference type="EMBL" id="PXW53611.1"/>
    </source>
</evidence>
<evidence type="ECO:0000256" key="2">
    <source>
        <dbReference type="ARBA" id="ARBA00023125"/>
    </source>
</evidence>
<protein>
    <submittedName>
        <fullName evidence="5">AraC family transcriptional regulator</fullName>
    </submittedName>
</protein>